<dbReference type="RefSeq" id="WP_023579396.1">
    <property type="nucleotide sequence ID" value="NZ_AVGG01000007.1"/>
</dbReference>
<dbReference type="PROSITE" id="PS51257">
    <property type="entry name" value="PROKAR_LIPOPROTEIN"/>
    <property type="match status" value="1"/>
</dbReference>
<dbReference type="Pfam" id="PF07617">
    <property type="entry name" value="DUF1579"/>
    <property type="match status" value="1"/>
</dbReference>
<evidence type="ECO:0008006" key="4">
    <source>
        <dbReference type="Google" id="ProtNLM"/>
    </source>
</evidence>
<proteinExistence type="predicted"/>
<evidence type="ECO:0000313" key="3">
    <source>
        <dbReference type="Proteomes" id="UP000018004"/>
    </source>
</evidence>
<dbReference type="InterPro" id="IPR011473">
    <property type="entry name" value="DUF1579"/>
</dbReference>
<reference evidence="2 3" key="1">
    <citation type="submission" date="2013-08" db="EMBL/GenBank/DDBJ databases">
        <title>Flavobacterium limnosediminis JC2902 genome sequencing.</title>
        <authorList>
            <person name="Lee K."/>
            <person name="Yi H."/>
            <person name="Park S."/>
            <person name="Chun J."/>
        </authorList>
    </citation>
    <scope>NUCLEOTIDE SEQUENCE [LARGE SCALE GENOMIC DNA]</scope>
    <source>
        <strain evidence="2 3">JC2902</strain>
    </source>
</reference>
<protein>
    <recommendedName>
        <fullName evidence="4">DUF1579 domain-containing protein</fullName>
    </recommendedName>
</protein>
<evidence type="ECO:0000256" key="1">
    <source>
        <dbReference type="SAM" id="MobiDB-lite"/>
    </source>
</evidence>
<keyword evidence="3" id="KW-1185">Reference proteome</keyword>
<dbReference type="eggNOG" id="ENOG503231D">
    <property type="taxonomic scope" value="Bacteria"/>
</dbReference>
<feature type="compositionally biased region" description="Low complexity" evidence="1">
    <location>
        <begin position="28"/>
        <end position="43"/>
    </location>
</feature>
<dbReference type="OrthoDB" id="277821at2"/>
<evidence type="ECO:0000313" key="2">
    <source>
        <dbReference type="EMBL" id="ESU28413.1"/>
    </source>
</evidence>
<dbReference type="AlphaFoldDB" id="V6SNY7"/>
<feature type="region of interest" description="Disordered" evidence="1">
    <location>
        <begin position="21"/>
        <end position="43"/>
    </location>
</feature>
<dbReference type="Proteomes" id="UP000018004">
    <property type="component" value="Unassembled WGS sequence"/>
</dbReference>
<dbReference type="STRING" id="1341181.FLJC2902T_17730"/>
<comment type="caution">
    <text evidence="2">The sequence shown here is derived from an EMBL/GenBank/DDBJ whole genome shotgun (WGS) entry which is preliminary data.</text>
</comment>
<accession>V6SNY7</accession>
<sequence length="216" mass="23877">MNKTILTLAIASLSLIACKKDEEKKGDAPASTTETPVAEPETATAIPDSAAITKAWTEYATPGEAHKMMMAENGTWNGDMTMWMSAGAEPMKNTTTAEYKMALGGRYQEGTYKGNFMGAPFEGKSTLAYDNATQEYTSTWIDNMGTGIMIMKGKYDPATKMFSFEGDCVDPVTKKTKKMRETITIVDENTRKMEMYDTGYDGKEFKNMEIVSTKKK</sequence>
<dbReference type="PATRIC" id="fig|1341181.4.peg.1746"/>
<gene>
    <name evidence="2" type="ORF">FLJC2902T_17730</name>
</gene>
<dbReference type="EMBL" id="AVGG01000007">
    <property type="protein sequence ID" value="ESU28413.1"/>
    <property type="molecule type" value="Genomic_DNA"/>
</dbReference>
<name>V6SNY7_9FLAO</name>
<organism evidence="2 3">
    <name type="scientific">Flavobacterium limnosediminis JC2902</name>
    <dbReference type="NCBI Taxonomy" id="1341181"/>
    <lineage>
        <taxon>Bacteria</taxon>
        <taxon>Pseudomonadati</taxon>
        <taxon>Bacteroidota</taxon>
        <taxon>Flavobacteriia</taxon>
        <taxon>Flavobacteriales</taxon>
        <taxon>Flavobacteriaceae</taxon>
        <taxon>Flavobacterium</taxon>
    </lineage>
</organism>